<dbReference type="Proteomes" id="UP000609323">
    <property type="component" value="Unassembled WGS sequence"/>
</dbReference>
<keyword evidence="2" id="KW-1185">Reference proteome</keyword>
<proteinExistence type="predicted"/>
<name>A0ABQ1G3V5_9BACL</name>
<evidence type="ECO:0000313" key="2">
    <source>
        <dbReference type="Proteomes" id="UP000609323"/>
    </source>
</evidence>
<evidence type="ECO:0000313" key="1">
    <source>
        <dbReference type="EMBL" id="GGA36162.1"/>
    </source>
</evidence>
<accession>A0ABQ1G3V5</accession>
<reference evidence="2" key="1">
    <citation type="journal article" date="2019" name="Int. J. Syst. Evol. Microbiol.">
        <title>The Global Catalogue of Microorganisms (GCM) 10K type strain sequencing project: providing services to taxonomists for standard genome sequencing and annotation.</title>
        <authorList>
            <consortium name="The Broad Institute Genomics Platform"/>
            <consortium name="The Broad Institute Genome Sequencing Center for Infectious Disease"/>
            <person name="Wu L."/>
            <person name="Ma J."/>
        </authorList>
    </citation>
    <scope>NUCLEOTIDE SEQUENCE [LARGE SCALE GENOMIC DNA]</scope>
    <source>
        <strain evidence="2">CGMCC 1.15044</strain>
    </source>
</reference>
<protein>
    <submittedName>
        <fullName evidence="1">Uncharacterized protein</fullName>
    </submittedName>
</protein>
<dbReference type="EMBL" id="BMHF01000006">
    <property type="protein sequence ID" value="GGA36162.1"/>
    <property type="molecule type" value="Genomic_DNA"/>
</dbReference>
<comment type="caution">
    <text evidence="1">The sequence shown here is derived from an EMBL/GenBank/DDBJ whole genome shotgun (WGS) entry which is preliminary data.</text>
</comment>
<dbReference type="RefSeq" id="WP_094093972.1">
    <property type="nucleotide sequence ID" value="NZ_BMHF01000006.1"/>
</dbReference>
<gene>
    <name evidence="1" type="ORF">GCM10010917_21700</name>
</gene>
<organism evidence="1 2">
    <name type="scientific">Paenibacillus physcomitrellae</name>
    <dbReference type="NCBI Taxonomy" id="1619311"/>
    <lineage>
        <taxon>Bacteria</taxon>
        <taxon>Bacillati</taxon>
        <taxon>Bacillota</taxon>
        <taxon>Bacilli</taxon>
        <taxon>Bacillales</taxon>
        <taxon>Paenibacillaceae</taxon>
        <taxon>Paenibacillus</taxon>
    </lineage>
</organism>
<sequence length="116" mass="13440">MYKITNAEFRRMTDYNGQRCAEIEVSSGKAGEHDLLVYVAKTPQGAYDIVHMYSTDIDPEIDWYNNNLHNSYEEISEEEFGGHLSSITQTTELHRMQFKNTLFGMKRIAAKLQENL</sequence>